<dbReference type="AlphaFoldDB" id="A0A8J5GLJ8"/>
<reference evidence="2 3" key="1">
    <citation type="submission" date="2020-08" db="EMBL/GenBank/DDBJ databases">
        <title>Plant Genome Project.</title>
        <authorList>
            <person name="Zhang R.-G."/>
        </authorList>
    </citation>
    <scope>NUCLEOTIDE SEQUENCE [LARGE SCALE GENOMIC DNA]</scope>
    <source>
        <tissue evidence="2">Rhizome</tissue>
    </source>
</reference>
<dbReference type="GO" id="GO:0004812">
    <property type="term" value="F:aminoacyl-tRNA ligase activity"/>
    <property type="evidence" value="ECO:0007669"/>
    <property type="project" value="InterPro"/>
</dbReference>
<feature type="domain" description="TNase-like" evidence="1">
    <location>
        <begin position="147"/>
        <end position="287"/>
    </location>
</feature>
<dbReference type="PROSITE" id="PS50830">
    <property type="entry name" value="TNASE_3"/>
    <property type="match status" value="1"/>
</dbReference>
<organism evidence="2 3">
    <name type="scientific">Zingiber officinale</name>
    <name type="common">Ginger</name>
    <name type="synonym">Amomum zingiber</name>
    <dbReference type="NCBI Taxonomy" id="94328"/>
    <lineage>
        <taxon>Eukaryota</taxon>
        <taxon>Viridiplantae</taxon>
        <taxon>Streptophyta</taxon>
        <taxon>Embryophyta</taxon>
        <taxon>Tracheophyta</taxon>
        <taxon>Spermatophyta</taxon>
        <taxon>Magnoliopsida</taxon>
        <taxon>Liliopsida</taxon>
        <taxon>Zingiberales</taxon>
        <taxon>Zingiberaceae</taxon>
        <taxon>Zingiber</taxon>
    </lineage>
</organism>
<dbReference type="Proteomes" id="UP000734854">
    <property type="component" value="Unassembled WGS sequence"/>
</dbReference>
<dbReference type="InterPro" id="IPR016071">
    <property type="entry name" value="Staphylococal_nuclease_OB-fold"/>
</dbReference>
<name>A0A8J5GLJ8_ZINOF</name>
<evidence type="ECO:0000259" key="1">
    <source>
        <dbReference type="PROSITE" id="PS50830"/>
    </source>
</evidence>
<dbReference type="SUPFAM" id="SSF50199">
    <property type="entry name" value="Staphylococcal nuclease"/>
    <property type="match status" value="1"/>
</dbReference>
<evidence type="ECO:0000313" key="2">
    <source>
        <dbReference type="EMBL" id="KAG6509403.1"/>
    </source>
</evidence>
<dbReference type="PANTHER" id="PTHR12302:SF17">
    <property type="entry name" value="STAPHYLOCOCCAL-LIKE NUCLEASE CAN3-RELATED"/>
    <property type="match status" value="1"/>
</dbReference>
<dbReference type="PANTHER" id="PTHR12302">
    <property type="entry name" value="EBNA2 BINDING PROTEIN P100"/>
    <property type="match status" value="1"/>
</dbReference>
<protein>
    <recommendedName>
        <fullName evidence="1">TNase-like domain-containing protein</fullName>
    </recommendedName>
</protein>
<proteinExistence type="predicted"/>
<evidence type="ECO:0000313" key="3">
    <source>
        <dbReference type="Proteomes" id="UP000734854"/>
    </source>
</evidence>
<dbReference type="InterPro" id="IPR009080">
    <property type="entry name" value="tRNAsynth_Ia_anticodon-bd"/>
</dbReference>
<keyword evidence="3" id="KW-1185">Reference proteome</keyword>
<dbReference type="EMBL" id="JACMSC010000008">
    <property type="protein sequence ID" value="KAG6509403.1"/>
    <property type="molecule type" value="Genomic_DNA"/>
</dbReference>
<gene>
    <name evidence="2" type="ORF">ZIOFF_027391</name>
</gene>
<dbReference type="GO" id="GO:0005737">
    <property type="term" value="C:cytoplasm"/>
    <property type="evidence" value="ECO:0007669"/>
    <property type="project" value="TreeGrafter"/>
</dbReference>
<dbReference type="SMART" id="SM00318">
    <property type="entry name" value="SNc"/>
    <property type="match status" value="1"/>
</dbReference>
<sequence>MGNSLLKCLGGDCIDAEPQVVVVQVPVRDGVAALAQDLFTFEITSQVPQGLDQRVALSKKVLAIWYKQLLEAWKESKPTPKTQKAAASLIIQTLSRYNREEVERLLNYYDLPIPSSHEIPCAPSSSVSLPEGVQFVLFTLPVNAKDVGDGDGITAYVDTADPRESADVPAGVHEAVFQRIEARAARNFREADRLKKRISDAGYVFKNTGNGEEILARKYRIRLRGVDAPESQMPYGKEAKEELAKLVQGKCLRIDVYNIDQFGRHVGDIYCDGVFVQEKLLKRGFAWHFAKHDKRPEFAKRFEALLDLNTIAIFVHLSGSSKRVLKVEAFGLYQTLRNHGNGERVIPGGDKGTLRSKYIDIIVCYVSEF</sequence>
<dbReference type="Pfam" id="PF00565">
    <property type="entry name" value="SNase"/>
    <property type="match status" value="1"/>
</dbReference>
<dbReference type="GO" id="GO:0006418">
    <property type="term" value="P:tRNA aminoacylation for protein translation"/>
    <property type="evidence" value="ECO:0007669"/>
    <property type="project" value="InterPro"/>
</dbReference>
<dbReference type="SUPFAM" id="SSF47323">
    <property type="entry name" value="Anticodon-binding domain of a subclass of class I aminoacyl-tRNA synthetases"/>
    <property type="match status" value="1"/>
</dbReference>
<dbReference type="Gene3D" id="2.40.50.90">
    <property type="match status" value="1"/>
</dbReference>
<accession>A0A8J5GLJ8</accession>
<dbReference type="InterPro" id="IPR035437">
    <property type="entry name" value="SNase_OB-fold_sf"/>
</dbReference>
<dbReference type="GO" id="GO:0005524">
    <property type="term" value="F:ATP binding"/>
    <property type="evidence" value="ECO:0007669"/>
    <property type="project" value="InterPro"/>
</dbReference>
<comment type="caution">
    <text evidence="2">The sequence shown here is derived from an EMBL/GenBank/DDBJ whole genome shotgun (WGS) entry which is preliminary data.</text>
</comment>